<reference evidence="2" key="1">
    <citation type="submission" date="2017-02" db="UniProtKB">
        <authorList>
            <consortium name="WormBaseParasite"/>
        </authorList>
    </citation>
    <scope>IDENTIFICATION</scope>
</reference>
<name>A0A0N5BM64_STREA</name>
<proteinExistence type="predicted"/>
<dbReference type="WBParaSite" id="SPAL_0000700500.1">
    <property type="protein sequence ID" value="SPAL_0000700500.1"/>
    <property type="gene ID" value="SPAL_0000700500"/>
</dbReference>
<protein>
    <submittedName>
        <fullName evidence="2">Uncharacterized protein</fullName>
    </submittedName>
</protein>
<dbReference type="Proteomes" id="UP000046392">
    <property type="component" value="Unplaced"/>
</dbReference>
<evidence type="ECO:0000313" key="1">
    <source>
        <dbReference type="Proteomes" id="UP000046392"/>
    </source>
</evidence>
<keyword evidence="1" id="KW-1185">Reference proteome</keyword>
<dbReference type="AlphaFoldDB" id="A0A0N5BM64"/>
<evidence type="ECO:0000313" key="2">
    <source>
        <dbReference type="WBParaSite" id="SPAL_0000700500.1"/>
    </source>
</evidence>
<accession>A0A0N5BM64</accession>
<sequence length="133" mass="15595">MYDINFSRWLKQLYIDKGVKVKNPYWIPVVDSVEKDFVRNVKRYYISRIKLKIESLEGMLVNTKSVRKLGFLTHVKESIKCLLLFSTSLVNGSVENIIDIRSKNDSLPTELTCGKPDDQPMKWYYDNEPLSEE</sequence>
<organism evidence="1 2">
    <name type="scientific">Strongyloides papillosus</name>
    <name type="common">Intestinal threadworm</name>
    <dbReference type="NCBI Taxonomy" id="174720"/>
    <lineage>
        <taxon>Eukaryota</taxon>
        <taxon>Metazoa</taxon>
        <taxon>Ecdysozoa</taxon>
        <taxon>Nematoda</taxon>
        <taxon>Chromadorea</taxon>
        <taxon>Rhabditida</taxon>
        <taxon>Tylenchina</taxon>
        <taxon>Panagrolaimomorpha</taxon>
        <taxon>Strongyloidoidea</taxon>
        <taxon>Strongyloididae</taxon>
        <taxon>Strongyloides</taxon>
    </lineage>
</organism>